<reference evidence="2 3" key="1">
    <citation type="submission" date="2016-07" db="EMBL/GenBank/DDBJ databases">
        <title>Pervasive Adenine N6-methylation of Active Genes in Fungi.</title>
        <authorList>
            <consortium name="DOE Joint Genome Institute"/>
            <person name="Mondo S.J."/>
            <person name="Dannebaum R.O."/>
            <person name="Kuo R.C."/>
            <person name="Labutti K."/>
            <person name="Haridas S."/>
            <person name="Kuo A."/>
            <person name="Salamov A."/>
            <person name="Ahrendt S.R."/>
            <person name="Lipzen A."/>
            <person name="Sullivan W."/>
            <person name="Andreopoulos W.B."/>
            <person name="Clum A."/>
            <person name="Lindquist E."/>
            <person name="Daum C."/>
            <person name="Ramamoorthy G.K."/>
            <person name="Gryganskyi A."/>
            <person name="Culley D."/>
            <person name="Magnuson J.K."/>
            <person name="James T.Y."/>
            <person name="O'Malley M.A."/>
            <person name="Stajich J.E."/>
            <person name="Spatafora J.W."/>
            <person name="Visel A."/>
            <person name="Grigoriev I.V."/>
        </authorList>
    </citation>
    <scope>NUCLEOTIDE SEQUENCE [LARGE SCALE GENOMIC DNA]</scope>
    <source>
        <strain evidence="2 3">NRRL 3301</strain>
    </source>
</reference>
<keyword evidence="3" id="KW-1185">Reference proteome</keyword>
<name>A0A1X2G6Z5_9FUNG</name>
<sequence>MTQRPQRRKLKHVTHADPESMPLNDQDFGTDALAKSRSPQPLLLTLTKHTRPLAESNAHQKFSTLWERMKQRRPSSKPDLTMPIDDDNASSISSQSTLDLHEYQMIPLPSGNADIQQASPLSSPASLLSPPPLPSSPPPNIPASPLDLSPANLRDMFPLFPSSMSDSTLSSIDSISSLSCSSELSLLFPPDDLSPPVSPLADLADLTLSDSPFNPCPPEQASLSDWLRRKLDRVWQWCHSTPSPPLSTWHITRHSGQSPSFLHQQREAGIRKPIRRQPWTIVQGLPDHRAPTTGPRAPIPPWQSIPGIPLSPSSNAQHQVATDTVVTCPPSQHQNHSTSMKRSHRRRRLSDRKQVNSLSIIRTVPSTCYTFASYD</sequence>
<comment type="caution">
    <text evidence="2">The sequence shown here is derived from an EMBL/GenBank/DDBJ whole genome shotgun (WGS) entry which is preliminary data.</text>
</comment>
<gene>
    <name evidence="2" type="ORF">DM01DRAFT_172727</name>
</gene>
<feature type="compositionally biased region" description="Pro residues" evidence="1">
    <location>
        <begin position="129"/>
        <end position="142"/>
    </location>
</feature>
<feature type="compositionally biased region" description="Polar residues" evidence="1">
    <location>
        <begin position="327"/>
        <end position="336"/>
    </location>
</feature>
<dbReference type="EMBL" id="MCGT01000036">
    <property type="protein sequence ID" value="ORX46725.1"/>
    <property type="molecule type" value="Genomic_DNA"/>
</dbReference>
<feature type="region of interest" description="Disordered" evidence="1">
    <location>
        <begin position="1"/>
        <end position="92"/>
    </location>
</feature>
<evidence type="ECO:0000313" key="3">
    <source>
        <dbReference type="Proteomes" id="UP000242146"/>
    </source>
</evidence>
<accession>A0A1X2G6Z5</accession>
<dbReference type="Proteomes" id="UP000242146">
    <property type="component" value="Unassembled WGS sequence"/>
</dbReference>
<feature type="compositionally biased region" description="Basic residues" evidence="1">
    <location>
        <begin position="339"/>
        <end position="350"/>
    </location>
</feature>
<organism evidence="2 3">
    <name type="scientific">Hesseltinella vesiculosa</name>
    <dbReference type="NCBI Taxonomy" id="101127"/>
    <lineage>
        <taxon>Eukaryota</taxon>
        <taxon>Fungi</taxon>
        <taxon>Fungi incertae sedis</taxon>
        <taxon>Mucoromycota</taxon>
        <taxon>Mucoromycotina</taxon>
        <taxon>Mucoromycetes</taxon>
        <taxon>Mucorales</taxon>
        <taxon>Cunninghamellaceae</taxon>
        <taxon>Hesseltinella</taxon>
    </lineage>
</organism>
<protein>
    <submittedName>
        <fullName evidence="2">Uncharacterized protein</fullName>
    </submittedName>
</protein>
<evidence type="ECO:0000313" key="2">
    <source>
        <dbReference type="EMBL" id="ORX46725.1"/>
    </source>
</evidence>
<feature type="compositionally biased region" description="Basic residues" evidence="1">
    <location>
        <begin position="1"/>
        <end position="13"/>
    </location>
</feature>
<dbReference type="AlphaFoldDB" id="A0A1X2G6Z5"/>
<feature type="compositionally biased region" description="Low complexity" evidence="1">
    <location>
        <begin position="118"/>
        <end position="128"/>
    </location>
</feature>
<feature type="region of interest" description="Disordered" evidence="1">
    <location>
        <begin position="327"/>
        <end position="352"/>
    </location>
</feature>
<proteinExistence type="predicted"/>
<feature type="region of interest" description="Disordered" evidence="1">
    <location>
        <begin position="110"/>
        <end position="144"/>
    </location>
</feature>
<evidence type="ECO:0000256" key="1">
    <source>
        <dbReference type="SAM" id="MobiDB-lite"/>
    </source>
</evidence>